<dbReference type="GO" id="GO:0015920">
    <property type="term" value="P:lipopolysaccharide transport"/>
    <property type="evidence" value="ECO:0007669"/>
    <property type="project" value="TreeGrafter"/>
</dbReference>
<evidence type="ECO:0000256" key="1">
    <source>
        <dbReference type="ARBA" id="ARBA00022729"/>
    </source>
</evidence>
<comment type="subcellular location">
    <subcellularLocation>
        <location evidence="6">Cell outer membrane</location>
        <topology evidence="6">Lipid-anchor</topology>
    </subcellularLocation>
</comment>
<evidence type="ECO:0000256" key="3">
    <source>
        <dbReference type="ARBA" id="ARBA00023139"/>
    </source>
</evidence>
<dbReference type="Proteomes" id="UP000321832">
    <property type="component" value="Unassembled WGS sequence"/>
</dbReference>
<dbReference type="Pfam" id="PF04390">
    <property type="entry name" value="LptE"/>
    <property type="match status" value="1"/>
</dbReference>
<dbReference type="EMBL" id="VOPW01000001">
    <property type="protein sequence ID" value="TXC67056.1"/>
    <property type="molecule type" value="Genomic_DNA"/>
</dbReference>
<keyword evidence="5 6" id="KW-0449">Lipoprotein</keyword>
<evidence type="ECO:0000256" key="4">
    <source>
        <dbReference type="ARBA" id="ARBA00023237"/>
    </source>
</evidence>
<gene>
    <name evidence="6" type="primary">lptE</name>
    <name evidence="7" type="ORF">FSC37_18815</name>
</gene>
<dbReference type="PANTHER" id="PTHR38098:SF1">
    <property type="entry name" value="LPS-ASSEMBLY LIPOPROTEIN LPTE"/>
    <property type="match status" value="1"/>
</dbReference>
<dbReference type="Gene3D" id="3.30.160.150">
    <property type="entry name" value="Lipoprotein like domain"/>
    <property type="match status" value="1"/>
</dbReference>
<evidence type="ECO:0000256" key="5">
    <source>
        <dbReference type="ARBA" id="ARBA00023288"/>
    </source>
</evidence>
<dbReference type="PANTHER" id="PTHR38098">
    <property type="entry name" value="LPS-ASSEMBLY LIPOPROTEIN LPTE"/>
    <property type="match status" value="1"/>
</dbReference>
<evidence type="ECO:0000313" key="8">
    <source>
        <dbReference type="Proteomes" id="UP000321832"/>
    </source>
</evidence>
<dbReference type="GO" id="GO:0001530">
    <property type="term" value="F:lipopolysaccharide binding"/>
    <property type="evidence" value="ECO:0007669"/>
    <property type="project" value="TreeGrafter"/>
</dbReference>
<dbReference type="GO" id="GO:0043165">
    <property type="term" value="P:Gram-negative-bacterium-type cell outer membrane assembly"/>
    <property type="evidence" value="ECO:0007669"/>
    <property type="project" value="UniProtKB-UniRule"/>
</dbReference>
<accession>A0A5C6U5D2</accession>
<keyword evidence="8" id="KW-1185">Reference proteome</keyword>
<organism evidence="7 8">
    <name type="scientific">Piscinibacter aquaticus</name>
    <dbReference type="NCBI Taxonomy" id="392597"/>
    <lineage>
        <taxon>Bacteria</taxon>
        <taxon>Pseudomonadati</taxon>
        <taxon>Pseudomonadota</taxon>
        <taxon>Betaproteobacteria</taxon>
        <taxon>Burkholderiales</taxon>
        <taxon>Sphaerotilaceae</taxon>
        <taxon>Piscinibacter</taxon>
    </lineage>
</organism>
<reference evidence="7 8" key="1">
    <citation type="submission" date="2019-08" db="EMBL/GenBank/DDBJ databases">
        <authorList>
            <person name="Khan S.A."/>
            <person name="Jeon C.O."/>
            <person name="Jeong S.E."/>
        </authorList>
    </citation>
    <scope>NUCLEOTIDE SEQUENCE [LARGE SCALE GENOMIC DNA]</scope>
    <source>
        <strain evidence="8">IMCC1728</strain>
    </source>
</reference>
<sequence>MNRRLALGALGTAALAGCGFELRRAPELRFRTIALTGFGPKSPLAAELRAQLGTSPTTLVVESPLQAQVVLESLADGREKSVVASTAFGEVRELQLRSRFTFRLRTPQGRELIPATEIMLSRDMSYRESAALAKELEEESLYRAMQNDIAAQVMRRLASVPAL</sequence>
<dbReference type="PROSITE" id="PS51257">
    <property type="entry name" value="PROKAR_LIPOPROTEIN"/>
    <property type="match status" value="1"/>
</dbReference>
<keyword evidence="1 6" id="KW-0732">Signal</keyword>
<dbReference type="AlphaFoldDB" id="A0A5C6U5D2"/>
<dbReference type="InterPro" id="IPR007485">
    <property type="entry name" value="LPS_assembly_LptE"/>
</dbReference>
<proteinExistence type="inferred from homology"/>
<dbReference type="GO" id="GO:1990351">
    <property type="term" value="C:transporter complex"/>
    <property type="evidence" value="ECO:0007669"/>
    <property type="project" value="TreeGrafter"/>
</dbReference>
<keyword evidence="4 6" id="KW-0998">Cell outer membrane</keyword>
<keyword evidence="2 6" id="KW-0472">Membrane</keyword>
<protein>
    <recommendedName>
        <fullName evidence="6">LPS-assembly lipoprotein LptE</fullName>
    </recommendedName>
</protein>
<comment type="function">
    <text evidence="6">Together with LptD, is involved in the assembly of lipopolysaccharide (LPS) at the surface of the outer membrane. Required for the proper assembly of LptD. Binds LPS and may serve as the LPS recognition site at the outer membrane.</text>
</comment>
<keyword evidence="3 6" id="KW-0564">Palmitate</keyword>
<comment type="similarity">
    <text evidence="6">Belongs to the LptE lipoprotein family.</text>
</comment>
<name>A0A5C6U5D2_9BURK</name>
<evidence type="ECO:0000256" key="6">
    <source>
        <dbReference type="HAMAP-Rule" id="MF_01186"/>
    </source>
</evidence>
<comment type="caution">
    <text evidence="7">The sequence shown here is derived from an EMBL/GenBank/DDBJ whole genome shotgun (WGS) entry which is preliminary data.</text>
</comment>
<dbReference type="GO" id="GO:0009279">
    <property type="term" value="C:cell outer membrane"/>
    <property type="evidence" value="ECO:0007669"/>
    <property type="project" value="UniProtKB-SubCell"/>
</dbReference>
<evidence type="ECO:0000256" key="2">
    <source>
        <dbReference type="ARBA" id="ARBA00023136"/>
    </source>
</evidence>
<dbReference type="HAMAP" id="MF_01186">
    <property type="entry name" value="LPS_assembly_LptE"/>
    <property type="match status" value="1"/>
</dbReference>
<comment type="subunit">
    <text evidence="6">Component of the lipopolysaccharide transport and assembly complex. Interacts with LptD.</text>
</comment>
<evidence type="ECO:0000313" key="7">
    <source>
        <dbReference type="EMBL" id="TXC67056.1"/>
    </source>
</evidence>